<evidence type="ECO:0000256" key="1">
    <source>
        <dbReference type="SAM" id="MobiDB-lite"/>
    </source>
</evidence>
<gene>
    <name evidence="3" type="ORF">MARGE09_P1619</name>
</gene>
<dbReference type="KEGG" id="marq:MARGE09_P1619"/>
<dbReference type="InterPro" id="IPR049191">
    <property type="entry name" value="SutA_RBD"/>
</dbReference>
<accession>A0AAN1WGZ3</accession>
<evidence type="ECO:0000259" key="2">
    <source>
        <dbReference type="Pfam" id="PF20661"/>
    </source>
</evidence>
<dbReference type="Pfam" id="PF20661">
    <property type="entry name" value="SutA-RBD"/>
    <property type="match status" value="1"/>
</dbReference>
<keyword evidence="4" id="KW-1185">Reference proteome</keyword>
<feature type="compositionally biased region" description="Acidic residues" evidence="1">
    <location>
        <begin position="1"/>
        <end position="10"/>
    </location>
</feature>
<reference evidence="3 4" key="1">
    <citation type="journal article" date="2022" name="IScience">
        <title>An ultrasensitive nanofiber-based assay for enzymatic hydrolysis and deep-sea microbial degradation of cellulose.</title>
        <authorList>
            <person name="Tsudome M."/>
            <person name="Tachioka M."/>
            <person name="Miyazaki M."/>
            <person name="Uchimura K."/>
            <person name="Tsuda M."/>
            <person name="Takaki Y."/>
            <person name="Deguchi S."/>
        </authorList>
    </citation>
    <scope>NUCLEOTIDE SEQUENCE [LARGE SCALE GENOMIC DNA]</scope>
    <source>
        <strain evidence="3 4">GE09</strain>
    </source>
</reference>
<dbReference type="EMBL" id="AP023086">
    <property type="protein sequence ID" value="BCD97418.1"/>
    <property type="molecule type" value="Genomic_DNA"/>
</dbReference>
<name>A0AAN1WGZ3_9GAMM</name>
<feature type="region of interest" description="Disordered" evidence="1">
    <location>
        <begin position="1"/>
        <end position="36"/>
    </location>
</feature>
<feature type="domain" description="Transcriptional regulator SutA RNAP-binding" evidence="2">
    <location>
        <begin position="33"/>
        <end position="67"/>
    </location>
</feature>
<sequence length="80" mass="8676">MSDEYDDVLDNDASSDTVSSDMEAVNSIESSDAERERARLQLEADIEAFLANGGQIQSVDVNVMADPPKRPQSNYGGQPI</sequence>
<organism evidence="3 4">
    <name type="scientific">Marinagarivorans cellulosilyticus</name>
    <dbReference type="NCBI Taxonomy" id="2721545"/>
    <lineage>
        <taxon>Bacteria</taxon>
        <taxon>Pseudomonadati</taxon>
        <taxon>Pseudomonadota</taxon>
        <taxon>Gammaproteobacteria</taxon>
        <taxon>Cellvibrionales</taxon>
        <taxon>Cellvibrionaceae</taxon>
        <taxon>Marinagarivorans</taxon>
    </lineage>
</organism>
<dbReference type="RefSeq" id="WP_236986887.1">
    <property type="nucleotide sequence ID" value="NZ_AP023086.1"/>
</dbReference>
<proteinExistence type="predicted"/>
<protein>
    <recommendedName>
        <fullName evidence="2">Transcriptional regulator SutA RNAP-binding domain-containing protein</fullName>
    </recommendedName>
</protein>
<dbReference type="AlphaFoldDB" id="A0AAN1WGZ3"/>
<dbReference type="Proteomes" id="UP001320119">
    <property type="component" value="Chromosome"/>
</dbReference>
<evidence type="ECO:0000313" key="3">
    <source>
        <dbReference type="EMBL" id="BCD97418.1"/>
    </source>
</evidence>
<evidence type="ECO:0000313" key="4">
    <source>
        <dbReference type="Proteomes" id="UP001320119"/>
    </source>
</evidence>